<evidence type="ECO:0000313" key="2">
    <source>
        <dbReference type="EMBL" id="SDF05376.1"/>
    </source>
</evidence>
<dbReference type="STRING" id="1550231.SAMN05660662_0890"/>
<evidence type="ECO:0000313" key="3">
    <source>
        <dbReference type="Proteomes" id="UP000199406"/>
    </source>
</evidence>
<feature type="domain" description="NAD(P)-binding" evidence="1">
    <location>
        <begin position="14"/>
        <end position="191"/>
    </location>
</feature>
<reference evidence="3" key="1">
    <citation type="submission" date="2016-10" db="EMBL/GenBank/DDBJ databases">
        <authorList>
            <person name="Varghese N."/>
            <person name="Submissions S."/>
        </authorList>
    </citation>
    <scope>NUCLEOTIDE SEQUENCE [LARGE SCALE GENOMIC DNA]</scope>
    <source>
        <strain evidence="3">DSM 44268</strain>
    </source>
</reference>
<dbReference type="Gene3D" id="3.40.50.720">
    <property type="entry name" value="NAD(P)-binding Rossmann-like Domain"/>
    <property type="match status" value="1"/>
</dbReference>
<dbReference type="CDD" id="cd05269">
    <property type="entry name" value="TMR_SDR_a"/>
    <property type="match status" value="1"/>
</dbReference>
<sequence>MQLGRLMSLFAVTGATGHLGRLAVSSLLDRGVAPSDLVAVVRDASKAADLAARGVQVRVADYGDPAALEAAFTGVDRLLFVSGSEAGRREVQHRNVVAAAQATSVRRIVYTSIARADTNSTPLAVEHRLTEQLLRDSGIDTVLLRNSWYVENYTAQLPQYRATGAVVGAAGEGRVAAATRGDYAEAAAAALLADEPRAARYELGGPAFTMAELAAVLGDVTGTDLAYRDLPPADFRAGLLAAGLDEGTADFVLALELATAAGELDVPPTDLEELLGRPATDLRTALTELVG</sequence>
<protein>
    <submittedName>
        <fullName evidence="2">NAD(P)H dehydrogenase (Quinone)</fullName>
    </submittedName>
</protein>
<dbReference type="AlphaFoldDB" id="A0A1G7HYN9"/>
<dbReference type="PANTHER" id="PTHR47129:SF1">
    <property type="entry name" value="NMRA-LIKE DOMAIN-CONTAINING PROTEIN"/>
    <property type="match status" value="1"/>
</dbReference>
<dbReference type="SUPFAM" id="SSF51735">
    <property type="entry name" value="NAD(P)-binding Rossmann-fold domains"/>
    <property type="match status" value="1"/>
</dbReference>
<dbReference type="EMBL" id="FNBT01000001">
    <property type="protein sequence ID" value="SDF05376.1"/>
    <property type="molecule type" value="Genomic_DNA"/>
</dbReference>
<evidence type="ECO:0000259" key="1">
    <source>
        <dbReference type="Pfam" id="PF13460"/>
    </source>
</evidence>
<name>A0A1G7HYN9_9ACTN</name>
<dbReference type="InterPro" id="IPR052718">
    <property type="entry name" value="NmrA-type_oxidoreductase"/>
</dbReference>
<proteinExistence type="predicted"/>
<organism evidence="2 3">
    <name type="scientific">Blastococcus aurantiacus</name>
    <dbReference type="NCBI Taxonomy" id="1550231"/>
    <lineage>
        <taxon>Bacteria</taxon>
        <taxon>Bacillati</taxon>
        <taxon>Actinomycetota</taxon>
        <taxon>Actinomycetes</taxon>
        <taxon>Geodermatophilales</taxon>
        <taxon>Geodermatophilaceae</taxon>
        <taxon>Blastococcus</taxon>
    </lineage>
</organism>
<gene>
    <name evidence="2" type="ORF">SAMN05660662_0890</name>
</gene>
<keyword evidence="3" id="KW-1185">Reference proteome</keyword>
<dbReference type="Proteomes" id="UP000199406">
    <property type="component" value="Unassembled WGS sequence"/>
</dbReference>
<dbReference type="Pfam" id="PF13460">
    <property type="entry name" value="NAD_binding_10"/>
    <property type="match status" value="1"/>
</dbReference>
<dbReference type="Gene3D" id="3.90.25.10">
    <property type="entry name" value="UDP-galactose 4-epimerase, domain 1"/>
    <property type="match status" value="1"/>
</dbReference>
<accession>A0A1G7HYN9</accession>
<dbReference type="PANTHER" id="PTHR47129">
    <property type="entry name" value="QUINONE OXIDOREDUCTASE 2"/>
    <property type="match status" value="1"/>
</dbReference>
<dbReference type="InterPro" id="IPR016040">
    <property type="entry name" value="NAD(P)-bd_dom"/>
</dbReference>
<dbReference type="InterPro" id="IPR036291">
    <property type="entry name" value="NAD(P)-bd_dom_sf"/>
</dbReference>